<evidence type="ECO:0000313" key="2">
    <source>
        <dbReference type="Proteomes" id="UP000762110"/>
    </source>
</evidence>
<proteinExistence type="predicted"/>
<evidence type="ECO:0000313" key="1">
    <source>
        <dbReference type="EMBL" id="NQX30183.1"/>
    </source>
</evidence>
<dbReference type="EMBL" id="JABMKV010000001">
    <property type="protein sequence ID" value="NQX30183.1"/>
    <property type="molecule type" value="Genomic_DNA"/>
</dbReference>
<sequence length="141" mass="16319">MVEQVTHHQVILAIIIRANFKKEGISFFTPGDFSQQLGYMNRPKGYVIEPHVHNLVERKVTLTQEVLYVKSGKVRVDFYDDDRNYLESKIVEEGDVILLAAGGHGFEMLEDAEMIEIKQGPYCGDEDKVRFEHRKENISYK</sequence>
<dbReference type="InterPro" id="IPR014710">
    <property type="entry name" value="RmlC-like_jellyroll"/>
</dbReference>
<accession>A0ABX2D802</accession>
<comment type="caution">
    <text evidence="1">The sequence shown here is derived from an EMBL/GenBank/DDBJ whole genome shotgun (WGS) entry which is preliminary data.</text>
</comment>
<dbReference type="Proteomes" id="UP000762110">
    <property type="component" value="Unassembled WGS sequence"/>
</dbReference>
<dbReference type="RefSeq" id="WP_173268385.1">
    <property type="nucleotide sequence ID" value="NZ_JABMKV010000001.1"/>
</dbReference>
<dbReference type="Gene3D" id="2.60.120.10">
    <property type="entry name" value="Jelly Rolls"/>
    <property type="match status" value="1"/>
</dbReference>
<name>A0ABX2D802_9SPHI</name>
<organism evidence="1 2">
    <name type="scientific">Pedobacter boryungensis</name>
    <dbReference type="NCBI Taxonomy" id="869962"/>
    <lineage>
        <taxon>Bacteria</taxon>
        <taxon>Pseudomonadati</taxon>
        <taxon>Bacteroidota</taxon>
        <taxon>Sphingobacteriia</taxon>
        <taxon>Sphingobacteriales</taxon>
        <taxon>Sphingobacteriaceae</taxon>
        <taxon>Pedobacter</taxon>
    </lineage>
</organism>
<dbReference type="InterPro" id="IPR011051">
    <property type="entry name" value="RmlC_Cupin_sf"/>
</dbReference>
<reference evidence="1 2" key="1">
    <citation type="submission" date="2020-05" db="EMBL/GenBank/DDBJ databases">
        <title>Description of Pedobacter foliorum sp. nov.</title>
        <authorList>
            <person name="Qi S."/>
            <person name="Carlier A."/>
            <person name="Cnockaert M."/>
            <person name="Vandamme P."/>
        </authorList>
    </citation>
    <scope>NUCLEOTIDE SEQUENCE [LARGE SCALE GENOMIC DNA]</scope>
    <source>
        <strain evidence="1 2">LMG 31300</strain>
    </source>
</reference>
<dbReference type="SUPFAM" id="SSF51182">
    <property type="entry name" value="RmlC-like cupins"/>
    <property type="match status" value="1"/>
</dbReference>
<gene>
    <name evidence="1" type="ORF">HQN85_00475</name>
</gene>
<evidence type="ECO:0008006" key="3">
    <source>
        <dbReference type="Google" id="ProtNLM"/>
    </source>
</evidence>
<keyword evidence="2" id="KW-1185">Reference proteome</keyword>
<protein>
    <recommendedName>
        <fullName evidence="3">Mannose-6-phosphate isomerase, cupin superfamily</fullName>
    </recommendedName>
</protein>